<feature type="domain" description="Toprim" evidence="14">
    <location>
        <begin position="260"/>
        <end position="341"/>
    </location>
</feature>
<dbReference type="EMBL" id="DXFB01000152">
    <property type="protein sequence ID" value="HIX45731.1"/>
    <property type="molecule type" value="Genomic_DNA"/>
</dbReference>
<keyword evidence="6 12" id="KW-0479">Metal-binding</keyword>
<dbReference type="PANTHER" id="PTHR30313">
    <property type="entry name" value="DNA PRIMASE"/>
    <property type="match status" value="1"/>
</dbReference>
<comment type="catalytic activity">
    <reaction evidence="12">
        <text>ssDNA + n NTP = ssDNA/pppN(pN)n-1 hybrid + (n-1) diphosphate.</text>
        <dbReference type="EC" id="2.7.7.101"/>
    </reaction>
</comment>
<evidence type="ECO:0000256" key="6">
    <source>
        <dbReference type="ARBA" id="ARBA00022723"/>
    </source>
</evidence>
<organism evidence="15 16">
    <name type="scientific">Candidatus Barnesiella excrementipullorum</name>
    <dbReference type="NCBI Taxonomy" id="2838479"/>
    <lineage>
        <taxon>Bacteria</taxon>
        <taxon>Pseudomonadati</taxon>
        <taxon>Bacteroidota</taxon>
        <taxon>Bacteroidia</taxon>
        <taxon>Bacteroidales</taxon>
        <taxon>Barnesiellaceae</taxon>
        <taxon>Barnesiella</taxon>
    </lineage>
</organism>
<accession>A0A9D2AQW1</accession>
<comment type="domain">
    <text evidence="12">Contains an N-terminal zinc-binding domain, a central core domain that contains the primase activity, and a C-terminal DnaB-binding domain.</text>
</comment>
<dbReference type="InterPro" id="IPR037068">
    <property type="entry name" value="DNA_primase_core_N_sf"/>
</dbReference>
<dbReference type="GO" id="GO:0003677">
    <property type="term" value="F:DNA binding"/>
    <property type="evidence" value="ECO:0007669"/>
    <property type="project" value="UniProtKB-KW"/>
</dbReference>
<keyword evidence="7 12" id="KW-0863">Zinc-finger</keyword>
<evidence type="ECO:0000256" key="2">
    <source>
        <dbReference type="ARBA" id="ARBA00022515"/>
    </source>
</evidence>
<dbReference type="GO" id="GO:0005737">
    <property type="term" value="C:cytoplasm"/>
    <property type="evidence" value="ECO:0007669"/>
    <property type="project" value="TreeGrafter"/>
</dbReference>
<dbReference type="PANTHER" id="PTHR30313:SF2">
    <property type="entry name" value="DNA PRIMASE"/>
    <property type="match status" value="1"/>
</dbReference>
<comment type="function">
    <text evidence="12">RNA polymerase that catalyzes the synthesis of short RNA molecules used as primers for DNA polymerase during DNA replication.</text>
</comment>
<evidence type="ECO:0000256" key="11">
    <source>
        <dbReference type="ARBA" id="ARBA00023163"/>
    </source>
</evidence>
<feature type="zinc finger region" description="CHC2-type" evidence="12">
    <location>
        <begin position="37"/>
        <end position="61"/>
    </location>
</feature>
<sequence>MIDPATIERIMEAANIYEVVSDFVTLRRRGANYVGLCPFHEEKTPSFSVSPARGICKCFSCGKGGNAVHFIMEHEQVSYYEALRYLARKYNIEIHERELTDEEKQRKSDRESMLIVNEFAQKFFADTLFDTPEGRAIGMGYFRERGFGEDIIHKFGLGFSPEKRDALASEAISKGYKREFLVKTGLCIEGQNGSLYDRFKGRVIFPVYSLSGKVIAFGGRVLKKDDKTAKYVNSPESEVYHKSDVLYGIFQAKQAIVRNDCCYLVEGYTDVLSMNQAGIENVVASSGTSLTPGQIRLIHRFTNNITVLYDGDAAGIKASIRGIDLILREGLNIKVVLLPDGDDPDSFAKKQSASDFTAYIKSHETDFIRFKTQLLLEAAGNDPIKRASLISDIVRSIAIIPDTILRSVYVQECARLLEADEKMLMREVNKIIRNTREQELNKKPVPYPDSRPQQQQRTSPVPEMPATQENSTADDADSHVPSAGEPEPAPVIHDTGITANVTQKKENKNRLITKCERELIRYIARYGFATLPCYNEETKSYEPRSVIEYITSELATDNIAFSHPLYARMYDEARQISPQAAAEYGELRLAQRIDALQEERQQQLAALTQPDEKLLALIDERFHNSCNAIRYEAEASYIGHHFVNSPDNEISLQAADMISDRHQLSKIHTKFQVVSREIDTLGDLVPRAIFELKDAIVVRRIDDLRNELRNLSPTDTKEITHTMEEIAQYMEVRKELARYLGERIVSPKG</sequence>
<dbReference type="GO" id="GO:0006269">
    <property type="term" value="P:DNA replication, synthesis of primer"/>
    <property type="evidence" value="ECO:0007669"/>
    <property type="project" value="UniProtKB-UniRule"/>
</dbReference>
<evidence type="ECO:0000313" key="15">
    <source>
        <dbReference type="EMBL" id="HIX45731.1"/>
    </source>
</evidence>
<dbReference type="InterPro" id="IPR002694">
    <property type="entry name" value="Znf_CHC2"/>
</dbReference>
<dbReference type="InterPro" id="IPR050219">
    <property type="entry name" value="DnaG_primase"/>
</dbReference>
<keyword evidence="5 12" id="KW-0235">DNA replication</keyword>
<evidence type="ECO:0000256" key="10">
    <source>
        <dbReference type="ARBA" id="ARBA00023125"/>
    </source>
</evidence>
<dbReference type="Pfam" id="PF13155">
    <property type="entry name" value="Toprim_2"/>
    <property type="match status" value="1"/>
</dbReference>
<comment type="caution">
    <text evidence="15">The sequence shown here is derived from an EMBL/GenBank/DDBJ whole genome shotgun (WGS) entry which is preliminary data.</text>
</comment>
<evidence type="ECO:0000256" key="1">
    <source>
        <dbReference type="ARBA" id="ARBA00022478"/>
    </source>
</evidence>
<dbReference type="SUPFAM" id="SSF57783">
    <property type="entry name" value="Zinc beta-ribbon"/>
    <property type="match status" value="1"/>
</dbReference>
<keyword evidence="9" id="KW-0460">Magnesium</keyword>
<dbReference type="InterPro" id="IPR019475">
    <property type="entry name" value="DNA_primase_DnaB-bd"/>
</dbReference>
<dbReference type="GO" id="GO:1990077">
    <property type="term" value="C:primosome complex"/>
    <property type="evidence" value="ECO:0007669"/>
    <property type="project" value="UniProtKB-KW"/>
</dbReference>
<dbReference type="InterPro" id="IPR030846">
    <property type="entry name" value="DnaG_bac"/>
</dbReference>
<dbReference type="FunFam" id="3.90.580.10:FF:000001">
    <property type="entry name" value="DNA primase"/>
    <property type="match status" value="1"/>
</dbReference>
<dbReference type="SMART" id="SM00400">
    <property type="entry name" value="ZnF_CHCC"/>
    <property type="match status" value="1"/>
</dbReference>
<evidence type="ECO:0000256" key="9">
    <source>
        <dbReference type="ARBA" id="ARBA00022842"/>
    </source>
</evidence>
<dbReference type="InterPro" id="IPR006171">
    <property type="entry name" value="TOPRIM_dom"/>
</dbReference>
<dbReference type="GO" id="GO:0000428">
    <property type="term" value="C:DNA-directed RNA polymerase complex"/>
    <property type="evidence" value="ECO:0007669"/>
    <property type="project" value="UniProtKB-KW"/>
</dbReference>
<reference evidence="15" key="1">
    <citation type="journal article" date="2021" name="PeerJ">
        <title>Extensive microbial diversity within the chicken gut microbiome revealed by metagenomics and culture.</title>
        <authorList>
            <person name="Gilroy R."/>
            <person name="Ravi A."/>
            <person name="Getino M."/>
            <person name="Pursley I."/>
            <person name="Horton D.L."/>
            <person name="Alikhan N.F."/>
            <person name="Baker D."/>
            <person name="Gharbi K."/>
            <person name="Hall N."/>
            <person name="Watson M."/>
            <person name="Adriaenssens E.M."/>
            <person name="Foster-Nyarko E."/>
            <person name="Jarju S."/>
            <person name="Secka A."/>
            <person name="Antonio M."/>
            <person name="Oren A."/>
            <person name="Chaudhuri R.R."/>
            <person name="La Ragione R."/>
            <person name="Hildebrand F."/>
            <person name="Pallen M.J."/>
        </authorList>
    </citation>
    <scope>NUCLEOTIDE SEQUENCE</scope>
    <source>
        <strain evidence="15">ChiHjej12B11-16260</strain>
    </source>
</reference>
<dbReference type="AlphaFoldDB" id="A0A9D2AQW1"/>
<dbReference type="Proteomes" id="UP000824246">
    <property type="component" value="Unassembled WGS sequence"/>
</dbReference>
<dbReference type="CDD" id="cd03364">
    <property type="entry name" value="TOPRIM_DnaG_primases"/>
    <property type="match status" value="1"/>
</dbReference>
<keyword evidence="3 12" id="KW-0808">Transferase</keyword>
<evidence type="ECO:0000256" key="4">
    <source>
        <dbReference type="ARBA" id="ARBA00022695"/>
    </source>
</evidence>
<dbReference type="Pfam" id="PF08275">
    <property type="entry name" value="DNAG_N"/>
    <property type="match status" value="1"/>
</dbReference>
<evidence type="ECO:0000256" key="3">
    <source>
        <dbReference type="ARBA" id="ARBA00022679"/>
    </source>
</evidence>
<dbReference type="SUPFAM" id="SSF56731">
    <property type="entry name" value="DNA primase core"/>
    <property type="match status" value="1"/>
</dbReference>
<protein>
    <recommendedName>
        <fullName evidence="12">DNA primase</fullName>
        <ecNumber evidence="12">2.7.7.101</ecNumber>
    </recommendedName>
</protein>
<evidence type="ECO:0000259" key="14">
    <source>
        <dbReference type="PROSITE" id="PS50880"/>
    </source>
</evidence>
<dbReference type="GO" id="GO:0003899">
    <property type="term" value="F:DNA-directed RNA polymerase activity"/>
    <property type="evidence" value="ECO:0007669"/>
    <property type="project" value="UniProtKB-UniRule"/>
</dbReference>
<dbReference type="Pfam" id="PF10410">
    <property type="entry name" value="DnaB_bind"/>
    <property type="match status" value="1"/>
</dbReference>
<evidence type="ECO:0000256" key="12">
    <source>
        <dbReference type="HAMAP-Rule" id="MF_00974"/>
    </source>
</evidence>
<name>A0A9D2AQW1_9BACT</name>
<dbReference type="SMART" id="SM00493">
    <property type="entry name" value="TOPRIM"/>
    <property type="match status" value="1"/>
</dbReference>
<dbReference type="NCBIfam" id="TIGR01391">
    <property type="entry name" value="dnaG"/>
    <property type="match status" value="1"/>
</dbReference>
<reference evidence="15" key="2">
    <citation type="submission" date="2021-04" db="EMBL/GenBank/DDBJ databases">
        <authorList>
            <person name="Gilroy R."/>
        </authorList>
    </citation>
    <scope>NUCLEOTIDE SEQUENCE</scope>
    <source>
        <strain evidence="15">ChiHjej12B11-16260</strain>
    </source>
</reference>
<keyword evidence="10 12" id="KW-0238">DNA-binding</keyword>
<keyword evidence="4 12" id="KW-0548">Nucleotidyltransferase</keyword>
<comment type="subunit">
    <text evidence="12">Monomer. Interacts with DnaB.</text>
</comment>
<feature type="region of interest" description="Disordered" evidence="13">
    <location>
        <begin position="435"/>
        <end position="500"/>
    </location>
</feature>
<evidence type="ECO:0000256" key="8">
    <source>
        <dbReference type="ARBA" id="ARBA00022833"/>
    </source>
</evidence>
<dbReference type="InterPro" id="IPR013264">
    <property type="entry name" value="DNAG_N"/>
</dbReference>
<evidence type="ECO:0000256" key="7">
    <source>
        <dbReference type="ARBA" id="ARBA00022771"/>
    </source>
</evidence>
<dbReference type="InterPro" id="IPR036977">
    <property type="entry name" value="DNA_primase_Znf_CHC2"/>
</dbReference>
<keyword evidence="8 12" id="KW-0862">Zinc</keyword>
<evidence type="ECO:0000256" key="5">
    <source>
        <dbReference type="ARBA" id="ARBA00022705"/>
    </source>
</evidence>
<proteinExistence type="inferred from homology"/>
<dbReference type="InterPro" id="IPR034151">
    <property type="entry name" value="TOPRIM_DnaG_bac"/>
</dbReference>
<dbReference type="GO" id="GO:0008270">
    <property type="term" value="F:zinc ion binding"/>
    <property type="evidence" value="ECO:0007669"/>
    <property type="project" value="UniProtKB-UniRule"/>
</dbReference>
<dbReference type="InterPro" id="IPR006295">
    <property type="entry name" value="DNA_primase_DnaG"/>
</dbReference>
<comment type="similarity">
    <text evidence="12">Belongs to the DnaG primase family.</text>
</comment>
<dbReference type="Gene3D" id="3.90.580.10">
    <property type="entry name" value="Zinc finger, CHC2-type domain"/>
    <property type="match status" value="1"/>
</dbReference>
<comment type="cofactor">
    <cofactor evidence="12">
        <name>Zn(2+)</name>
        <dbReference type="ChEBI" id="CHEBI:29105"/>
    </cofactor>
    <text evidence="12">Binds 1 zinc ion per monomer.</text>
</comment>
<dbReference type="Pfam" id="PF01807">
    <property type="entry name" value="Zn_ribbon_DnaG"/>
    <property type="match status" value="1"/>
</dbReference>
<gene>
    <name evidence="12 15" type="primary">dnaG</name>
    <name evidence="15" type="ORF">H9982_05880</name>
</gene>
<keyword evidence="1 12" id="KW-0240">DNA-directed RNA polymerase</keyword>
<keyword evidence="11 12" id="KW-0804">Transcription</keyword>
<dbReference type="EC" id="2.7.7.101" evidence="12"/>
<dbReference type="HAMAP" id="MF_00974">
    <property type="entry name" value="DNA_primase_DnaG"/>
    <property type="match status" value="1"/>
</dbReference>
<dbReference type="Gene3D" id="3.90.980.10">
    <property type="entry name" value="DNA primase, catalytic core, N-terminal domain"/>
    <property type="match status" value="1"/>
</dbReference>
<evidence type="ECO:0000313" key="16">
    <source>
        <dbReference type="Proteomes" id="UP000824246"/>
    </source>
</evidence>
<dbReference type="Gene3D" id="3.40.1360.10">
    <property type="match status" value="1"/>
</dbReference>
<keyword evidence="2 12" id="KW-0639">Primosome</keyword>
<dbReference type="PROSITE" id="PS50880">
    <property type="entry name" value="TOPRIM"/>
    <property type="match status" value="1"/>
</dbReference>
<evidence type="ECO:0000256" key="13">
    <source>
        <dbReference type="SAM" id="MobiDB-lite"/>
    </source>
</evidence>